<dbReference type="Proteomes" id="UP000183208">
    <property type="component" value="Unassembled WGS sequence"/>
</dbReference>
<evidence type="ECO:0000313" key="3">
    <source>
        <dbReference type="Proteomes" id="UP000183208"/>
    </source>
</evidence>
<organism evidence="2 3">
    <name type="scientific">Bradyrhizobium lablabi</name>
    <dbReference type="NCBI Taxonomy" id="722472"/>
    <lineage>
        <taxon>Bacteria</taxon>
        <taxon>Pseudomonadati</taxon>
        <taxon>Pseudomonadota</taxon>
        <taxon>Alphaproteobacteria</taxon>
        <taxon>Hyphomicrobiales</taxon>
        <taxon>Nitrobacteraceae</taxon>
        <taxon>Bradyrhizobium</taxon>
    </lineage>
</organism>
<proteinExistence type="predicted"/>
<dbReference type="AlphaFoldDB" id="A0A1H5JEH7"/>
<accession>A0A1H5JEH7</accession>
<dbReference type="RefSeq" id="WP_074830448.1">
    <property type="nucleotide sequence ID" value="NZ_FNTI01000001.1"/>
</dbReference>
<feature type="transmembrane region" description="Helical" evidence="1">
    <location>
        <begin position="33"/>
        <end position="55"/>
    </location>
</feature>
<dbReference type="EMBL" id="FNTI01000001">
    <property type="protein sequence ID" value="SEE50849.1"/>
    <property type="molecule type" value="Genomic_DNA"/>
</dbReference>
<reference evidence="2 3" key="1">
    <citation type="submission" date="2016-10" db="EMBL/GenBank/DDBJ databases">
        <authorList>
            <person name="de Groot N.N."/>
        </authorList>
    </citation>
    <scope>NUCLEOTIDE SEQUENCE [LARGE SCALE GENOMIC DNA]</scope>
    <source>
        <strain evidence="2 3">GAS522</strain>
    </source>
</reference>
<sequence length="67" mass="7134">MSKMRRVISLVLALVLTVAGAVASIYMLFFCAVISFKAAGAAGLVLGVGLIWLYSDFIDATPNDRQP</sequence>
<protein>
    <submittedName>
        <fullName evidence="2">Uncharacterized protein</fullName>
    </submittedName>
</protein>
<name>A0A1H5JEH7_9BRAD</name>
<evidence type="ECO:0000256" key="1">
    <source>
        <dbReference type="SAM" id="Phobius"/>
    </source>
</evidence>
<keyword evidence="1" id="KW-0472">Membrane</keyword>
<gene>
    <name evidence="2" type="ORF">SAMN05444171_7783</name>
</gene>
<keyword evidence="1" id="KW-0812">Transmembrane</keyword>
<keyword evidence="1" id="KW-1133">Transmembrane helix</keyword>
<evidence type="ECO:0000313" key="2">
    <source>
        <dbReference type="EMBL" id="SEE50849.1"/>
    </source>
</evidence>